<evidence type="ECO:0000313" key="2">
    <source>
        <dbReference type="Proteomes" id="UP000499080"/>
    </source>
</evidence>
<name>A0A4Y2NM76_ARAVE</name>
<proteinExistence type="predicted"/>
<organism evidence="1 2">
    <name type="scientific">Araneus ventricosus</name>
    <name type="common">Orbweaver spider</name>
    <name type="synonym">Epeira ventricosa</name>
    <dbReference type="NCBI Taxonomy" id="182803"/>
    <lineage>
        <taxon>Eukaryota</taxon>
        <taxon>Metazoa</taxon>
        <taxon>Ecdysozoa</taxon>
        <taxon>Arthropoda</taxon>
        <taxon>Chelicerata</taxon>
        <taxon>Arachnida</taxon>
        <taxon>Araneae</taxon>
        <taxon>Araneomorphae</taxon>
        <taxon>Entelegynae</taxon>
        <taxon>Araneoidea</taxon>
        <taxon>Araneidae</taxon>
        <taxon>Araneus</taxon>
    </lineage>
</organism>
<gene>
    <name evidence="1" type="ORF">AVEN_108301_1</name>
</gene>
<sequence length="90" mass="10105">MFGRGAVTNRYVYMSDVPILWVCVRLGVRKLKIGNAETRKQNRKCGMMRLSANKQMDAPWCPGLVAPGCEVQLVLSLPRSEWPSFLFCAG</sequence>
<protein>
    <submittedName>
        <fullName evidence="1">Uncharacterized protein</fullName>
    </submittedName>
</protein>
<evidence type="ECO:0000313" key="1">
    <source>
        <dbReference type="EMBL" id="GBN39913.1"/>
    </source>
</evidence>
<comment type="caution">
    <text evidence="1">The sequence shown here is derived from an EMBL/GenBank/DDBJ whole genome shotgun (WGS) entry which is preliminary data.</text>
</comment>
<dbReference type="Proteomes" id="UP000499080">
    <property type="component" value="Unassembled WGS sequence"/>
</dbReference>
<dbReference type="AlphaFoldDB" id="A0A4Y2NM76"/>
<reference evidence="1 2" key="1">
    <citation type="journal article" date="2019" name="Sci. Rep.">
        <title>Orb-weaving spider Araneus ventricosus genome elucidates the spidroin gene catalogue.</title>
        <authorList>
            <person name="Kono N."/>
            <person name="Nakamura H."/>
            <person name="Ohtoshi R."/>
            <person name="Moran D.A.P."/>
            <person name="Shinohara A."/>
            <person name="Yoshida Y."/>
            <person name="Fujiwara M."/>
            <person name="Mori M."/>
            <person name="Tomita M."/>
            <person name="Arakawa K."/>
        </authorList>
    </citation>
    <scope>NUCLEOTIDE SEQUENCE [LARGE SCALE GENOMIC DNA]</scope>
</reference>
<accession>A0A4Y2NM76</accession>
<keyword evidence="2" id="KW-1185">Reference proteome</keyword>
<dbReference type="EMBL" id="BGPR01009420">
    <property type="protein sequence ID" value="GBN39913.1"/>
    <property type="molecule type" value="Genomic_DNA"/>
</dbReference>